<evidence type="ECO:0000256" key="4">
    <source>
        <dbReference type="ARBA" id="ARBA00022989"/>
    </source>
</evidence>
<feature type="transmembrane region" description="Helical" evidence="6">
    <location>
        <begin position="391"/>
        <end position="411"/>
    </location>
</feature>
<dbReference type="Pfam" id="PF13440">
    <property type="entry name" value="Polysacc_synt_3"/>
    <property type="match status" value="1"/>
</dbReference>
<keyword evidence="5 6" id="KW-0472">Membrane</keyword>
<evidence type="ECO:0000313" key="7">
    <source>
        <dbReference type="EMBL" id="AEV34328.1"/>
    </source>
</evidence>
<dbReference type="PANTHER" id="PTHR30250:SF11">
    <property type="entry name" value="O-ANTIGEN TRANSPORTER-RELATED"/>
    <property type="match status" value="1"/>
</dbReference>
<evidence type="ECO:0000313" key="8">
    <source>
        <dbReference type="Proteomes" id="UP000005631"/>
    </source>
</evidence>
<comment type="subcellular location">
    <subcellularLocation>
        <location evidence="1">Cell membrane</location>
        <topology evidence="1">Multi-pass membrane protein</topology>
    </subcellularLocation>
</comment>
<evidence type="ECO:0000256" key="3">
    <source>
        <dbReference type="ARBA" id="ARBA00022692"/>
    </source>
</evidence>
<dbReference type="AlphaFoldDB" id="G8R514"/>
<feature type="transmembrane region" description="Helical" evidence="6">
    <location>
        <begin position="90"/>
        <end position="112"/>
    </location>
</feature>
<evidence type="ECO:0000256" key="5">
    <source>
        <dbReference type="ARBA" id="ARBA00023136"/>
    </source>
</evidence>
<dbReference type="eggNOG" id="COG2244">
    <property type="taxonomic scope" value="Bacteria"/>
</dbReference>
<dbReference type="OrthoDB" id="629958at2"/>
<sequence>MTSKLLNLLNSQKFYAFTGSVVGAAFSLLSFGLLARSLSKADFGLWTFFLTVFSFSELVMNGLAGRPLIKMGSEGDLKYQKELISSAFRICIRTSLGISIMVAITFLIIWFITNDLFYIQLLFWFTSCSMLSIPHLFAIWTNSMQIKFQRVTLVTGSMKFFFMIGVIIVYVFNLGLDWVYIFFFLSTLITSIISLIFGWSNLKGAIHYSKRYVGKIFNFGKFSVGTMLGSSALSSSDTFLIMAFLGPEAVAVYNVPMRIVNIYDIPLRSLVQIAYPTLSKIRNKLGSNGFLKEFYTSSGFAFLVLLPLSVSIFVFAELLVKIIGGDGYVEAAPLLRVFGLYLVMTPLDRFGGIALDVLNKPNLNFKKMMIMLFVNVVGDLLAIYLSGGVTYIAIASIFTLSMGTFMTYYYLRVDVPFKITLILLAGKEELLRLSRKLFLF</sequence>
<keyword evidence="4 6" id="KW-1133">Transmembrane helix</keyword>
<feature type="transmembrane region" description="Helical" evidence="6">
    <location>
        <begin position="178"/>
        <end position="202"/>
    </location>
</feature>
<dbReference type="GO" id="GO:0005886">
    <property type="term" value="C:plasma membrane"/>
    <property type="evidence" value="ECO:0007669"/>
    <property type="project" value="UniProtKB-SubCell"/>
</dbReference>
<proteinExistence type="predicted"/>
<keyword evidence="2" id="KW-1003">Cell membrane</keyword>
<accession>G8R514</accession>
<evidence type="ECO:0000256" key="1">
    <source>
        <dbReference type="ARBA" id="ARBA00004651"/>
    </source>
</evidence>
<evidence type="ECO:0000256" key="2">
    <source>
        <dbReference type="ARBA" id="ARBA00022475"/>
    </source>
</evidence>
<dbReference type="STRING" id="926562.Oweho_3378"/>
<protein>
    <submittedName>
        <fullName evidence="7">Membrane protein involved in the export of O-antigen and teichoic acid</fullName>
    </submittedName>
</protein>
<dbReference type="RefSeq" id="WP_014203675.1">
    <property type="nucleotide sequence ID" value="NC_016599.1"/>
</dbReference>
<reference evidence="7 8" key="1">
    <citation type="journal article" date="2012" name="Stand. Genomic Sci.">
        <title>Genome sequence of the orange-pigmented seawater bacterium Owenweeksia hongkongensis type strain (UST20020801(T)).</title>
        <authorList>
            <person name="Riedel T."/>
            <person name="Held B."/>
            <person name="Nolan M."/>
            <person name="Lucas S."/>
            <person name="Lapidus A."/>
            <person name="Tice H."/>
            <person name="Del Rio T.G."/>
            <person name="Cheng J.F."/>
            <person name="Han C."/>
            <person name="Tapia R."/>
            <person name="Goodwin L.A."/>
            <person name="Pitluck S."/>
            <person name="Liolios K."/>
            <person name="Mavromatis K."/>
            <person name="Pagani I."/>
            <person name="Ivanova N."/>
            <person name="Mikhailova N."/>
            <person name="Pati A."/>
            <person name="Chen A."/>
            <person name="Palaniappan K."/>
            <person name="Rohde M."/>
            <person name="Tindall B.J."/>
            <person name="Detter J.C."/>
            <person name="Goker M."/>
            <person name="Woyke T."/>
            <person name="Bristow J."/>
            <person name="Eisen J.A."/>
            <person name="Markowitz V."/>
            <person name="Hugenholtz P."/>
            <person name="Klenk H.P."/>
            <person name="Kyrpides N.C."/>
        </authorList>
    </citation>
    <scope>NUCLEOTIDE SEQUENCE</scope>
    <source>
        <strain evidence="8">DSM 17368 / JCM 12287 / NRRL B-23963</strain>
    </source>
</reference>
<keyword evidence="8" id="KW-1185">Reference proteome</keyword>
<feature type="transmembrane region" description="Helical" evidence="6">
    <location>
        <begin position="118"/>
        <end position="139"/>
    </location>
</feature>
<feature type="transmembrane region" description="Helical" evidence="6">
    <location>
        <begin position="368"/>
        <end position="385"/>
    </location>
</feature>
<dbReference type="PANTHER" id="PTHR30250">
    <property type="entry name" value="PST FAMILY PREDICTED COLANIC ACID TRANSPORTER"/>
    <property type="match status" value="1"/>
</dbReference>
<dbReference type="InterPro" id="IPR050833">
    <property type="entry name" value="Poly_Biosynth_Transport"/>
</dbReference>
<gene>
    <name evidence="7" type="ordered locus">Oweho_3378</name>
</gene>
<keyword evidence="3 6" id="KW-0812">Transmembrane</keyword>
<dbReference type="HOGENOM" id="CLU_044341_0_0_10"/>
<dbReference type="EMBL" id="CP003156">
    <property type="protein sequence ID" value="AEV34328.1"/>
    <property type="molecule type" value="Genomic_DNA"/>
</dbReference>
<feature type="transmembrane region" description="Helical" evidence="6">
    <location>
        <begin position="294"/>
        <end position="316"/>
    </location>
</feature>
<feature type="transmembrane region" description="Helical" evidence="6">
    <location>
        <begin position="14"/>
        <end position="34"/>
    </location>
</feature>
<feature type="transmembrane region" description="Helical" evidence="6">
    <location>
        <begin position="46"/>
        <end position="69"/>
    </location>
</feature>
<name>G8R514_OWEHD</name>
<dbReference type="KEGG" id="oho:Oweho_3378"/>
<dbReference type="Proteomes" id="UP000005631">
    <property type="component" value="Chromosome"/>
</dbReference>
<feature type="transmembrane region" description="Helical" evidence="6">
    <location>
        <begin position="151"/>
        <end position="172"/>
    </location>
</feature>
<organism evidence="7 8">
    <name type="scientific">Owenweeksia hongkongensis (strain DSM 17368 / CIP 108786 / JCM 12287 / NRRL B-23963 / UST20020801)</name>
    <dbReference type="NCBI Taxonomy" id="926562"/>
    <lineage>
        <taxon>Bacteria</taxon>
        <taxon>Pseudomonadati</taxon>
        <taxon>Bacteroidota</taxon>
        <taxon>Flavobacteriia</taxon>
        <taxon>Flavobacteriales</taxon>
        <taxon>Owenweeksiaceae</taxon>
        <taxon>Owenweeksia</taxon>
    </lineage>
</organism>
<evidence type="ECO:0000256" key="6">
    <source>
        <dbReference type="SAM" id="Phobius"/>
    </source>
</evidence>